<evidence type="ECO:0000313" key="7">
    <source>
        <dbReference type="EMBL" id="OGE74346.1"/>
    </source>
</evidence>
<feature type="chain" id="PRO_5009520117" description="Insecticide toxin TcdB middle/N-terminal domain-containing protein" evidence="6">
    <location>
        <begin position="27"/>
        <end position="2189"/>
    </location>
</feature>
<dbReference type="Pfam" id="PF03534">
    <property type="entry name" value="SpvB"/>
    <property type="match status" value="1"/>
</dbReference>
<feature type="signal peptide" evidence="6">
    <location>
        <begin position="1"/>
        <end position="26"/>
    </location>
</feature>
<dbReference type="PANTHER" id="PTHR32305:SF15">
    <property type="entry name" value="PROTEIN RHSA-RELATED"/>
    <property type="match status" value="1"/>
</dbReference>
<keyword evidence="4" id="KW-0843">Virulence</keyword>
<dbReference type="Pfam" id="PF05593">
    <property type="entry name" value="RHS_repeat"/>
    <property type="match status" value="2"/>
</dbReference>
<proteinExistence type="predicted"/>
<dbReference type="NCBIfam" id="TIGR03696">
    <property type="entry name" value="Rhs_assc_core"/>
    <property type="match status" value="1"/>
</dbReference>
<dbReference type="NCBIfam" id="TIGR01643">
    <property type="entry name" value="YD_repeat_2x"/>
    <property type="match status" value="3"/>
</dbReference>
<protein>
    <recommendedName>
        <fullName evidence="9">Insecticide toxin TcdB middle/N-terminal domain-containing protein</fullName>
    </recommendedName>
</protein>
<gene>
    <name evidence="7" type="ORF">A2717_02280</name>
</gene>
<dbReference type="InterPro" id="IPR003284">
    <property type="entry name" value="Sal_SpvB"/>
</dbReference>
<evidence type="ECO:0000256" key="5">
    <source>
        <dbReference type="SAM" id="MobiDB-lite"/>
    </source>
</evidence>
<evidence type="ECO:0000256" key="6">
    <source>
        <dbReference type="SAM" id="SignalP"/>
    </source>
</evidence>
<dbReference type="InterPro" id="IPR050708">
    <property type="entry name" value="T6SS_VgrG/RHS"/>
</dbReference>
<evidence type="ECO:0008006" key="9">
    <source>
        <dbReference type="Google" id="ProtNLM"/>
    </source>
</evidence>
<dbReference type="GO" id="GO:0005576">
    <property type="term" value="C:extracellular region"/>
    <property type="evidence" value="ECO:0007669"/>
    <property type="project" value="UniProtKB-SubCell"/>
</dbReference>
<comment type="subcellular location">
    <subcellularLocation>
        <location evidence="1">Secreted</location>
    </subcellularLocation>
</comment>
<evidence type="ECO:0000256" key="3">
    <source>
        <dbReference type="ARBA" id="ARBA00022729"/>
    </source>
</evidence>
<name>A0A1F5N9K1_9BACT</name>
<evidence type="ECO:0000256" key="4">
    <source>
        <dbReference type="ARBA" id="ARBA00023026"/>
    </source>
</evidence>
<evidence type="ECO:0000256" key="1">
    <source>
        <dbReference type="ARBA" id="ARBA00004613"/>
    </source>
</evidence>
<dbReference type="GO" id="GO:0005737">
    <property type="term" value="C:cytoplasm"/>
    <property type="evidence" value="ECO:0007669"/>
    <property type="project" value="InterPro"/>
</dbReference>
<dbReference type="EMBL" id="MFEH01000001">
    <property type="protein sequence ID" value="OGE74346.1"/>
    <property type="molecule type" value="Genomic_DNA"/>
</dbReference>
<dbReference type="SUPFAM" id="SSF69318">
    <property type="entry name" value="Integrin alpha N-terminal domain"/>
    <property type="match status" value="2"/>
</dbReference>
<dbReference type="Gene3D" id="2.180.10.10">
    <property type="entry name" value="RHS repeat-associated core"/>
    <property type="match status" value="4"/>
</dbReference>
<dbReference type="InterPro" id="IPR031325">
    <property type="entry name" value="RHS_repeat"/>
</dbReference>
<dbReference type="PANTHER" id="PTHR32305">
    <property type="match status" value="1"/>
</dbReference>
<dbReference type="InterPro" id="IPR006530">
    <property type="entry name" value="YD"/>
</dbReference>
<accession>A0A1F5N9K1</accession>
<dbReference type="Proteomes" id="UP000177610">
    <property type="component" value="Unassembled WGS sequence"/>
</dbReference>
<evidence type="ECO:0000256" key="2">
    <source>
        <dbReference type="ARBA" id="ARBA00022525"/>
    </source>
</evidence>
<keyword evidence="3 6" id="KW-0732">Signal</keyword>
<reference evidence="7 8" key="1">
    <citation type="journal article" date="2016" name="Nat. Commun.">
        <title>Thousands of microbial genomes shed light on interconnected biogeochemical processes in an aquifer system.</title>
        <authorList>
            <person name="Anantharaman K."/>
            <person name="Brown C.T."/>
            <person name="Hug L.A."/>
            <person name="Sharon I."/>
            <person name="Castelle C.J."/>
            <person name="Probst A.J."/>
            <person name="Thomas B.C."/>
            <person name="Singh A."/>
            <person name="Wilkins M.J."/>
            <person name="Karaoz U."/>
            <person name="Brodie E.L."/>
            <person name="Williams K.H."/>
            <person name="Hubbard S.S."/>
            <person name="Banfield J.F."/>
        </authorList>
    </citation>
    <scope>NUCLEOTIDE SEQUENCE [LARGE SCALE GENOMIC DNA]</scope>
</reference>
<dbReference type="InterPro" id="IPR022385">
    <property type="entry name" value="Rhs_assc_core"/>
</dbReference>
<feature type="region of interest" description="Disordered" evidence="5">
    <location>
        <begin position="36"/>
        <end position="113"/>
    </location>
</feature>
<sequence>MTNSKSLVAIVVAFFILITPFTPVFAAESELPIEPIKEVDQSASEISSEPEPEQNKKSETNEDKQLKDEKDFSENNKDPKPIKDKDKGKDSDPEATNLLASSPGPDSGKNTVAGQKLPQVSEVNGSLNYQYPLTIPPGRNGLQPDVALVYSSQSNDEGSVFSYGWSVNIPYIERINRKGADKLYTDNYFNSSFTGELYLISGSSWGSKVDNGEFLTYDLTDNVWTVKDKKGTAYKFGTNAAERQDSGSNIYKWMLQEVRDRNENYIKYEYTKDAGQIYPYKITYTGNGSTDGIFVIEFLKESRSDSTISYKPGFSVTTSYRIYEIQAKISDTWARKWALAYTAADNGRRYVLNTITETGQDESSNTVSLPVTDFDYQITNNNGSSNYNSNDTNWTYPVPFSEVYIADVNGDAYPDILHSYGSTKTAYLNDQDGTWTTSASYQPPIQFFDSSGVDQGVRIADVNGDGLNDILQATVGVNKAYLNTGSGWSADNSTWYSPIPFGPSSSGDSYTSQLADLNGDGLVDVIRGYDNNGTIVDDVYLNNGAGWTSVNWIVPVDLKLGVFIIDINNDGLADLLRGWQNGQTQYKEAYLGNGAGWTSNNTSWAPPMVFRSNVDEGVRPFDFNGDGLIDLSKFIGGGTPVSYYNNGYGWTQTGTNWGAVEEFVTSSNGETGTQAVDINADGMVDLIRAYSSNGVVSSTRFNNRNKADLTNKITYPSAGTTAVIYKASARYVSGSTLLNPSARINLDTVYQLTNDDKVNSTYTTSYSYESGSYYFNTSFDRQFAGFNIINKTNAAGQVTKTYYHQGNTTDSSNGEYSDHISKVGKLYRSEMKDGSSNIYLKTVNKWDKYDLGNSRNFVKLVRTTELTYDGDADHKDKTEEYTYSNTTGNLSQKIEWGEVTGSDDGAYTDTGTDKFTTDFSYVANATYYIYAYPSQETTVDQSSNKVKETKYSYDSRGNLTQQENWKAGSSYVSIQKNYDPTFGLITTDIDPRGKATSYVYDTNNLYPATVTNALNQSTSYVYDYSLGKPKQITDINSRVFQSVYDGLDRVIAEKQPDLTDPQTIVVKTEYVYTDTPGAVSSKKTDYLDNSNAVDTYTYYDGLNRPVQIRKETEDNNVYSVADTVYNNLGQVYKQSLPYFSNGFSKTSVNTNPNLLTLHTYDPMQRVVSVTNAVGTSSNIYNDQKFTVIDPKGKIKNLYKDAYGNLVKVEEFNSGNTYTTHYDYNYLGNLTKITDASGNIRNFSYDGLGRRIGSEDLHNPTDTTFGLWSYIYDDSSNLISSTNPNNQQVEYTYDDINRRLTENYIGQAGTEVTYNYDSGIDGIGRLTSVQSSGANTDYLYNPLGGLKQEAKTISSTSYQTDYNYDRQGNLLEVTNPDNSKIKYAYNQGGQLETIKRKEATDGSFVNVVSDLDYGPHGQVTYQAYANGPVTSNIYDSTKLYRLTNKNTTAANGLKLQNLSYTYDPNGNITRIVDGSDTNSSKTVDYTYDDLNRLMSTAATNVAAGQSTYGQTYSYDAIGNILTRAETIGINPTTIYTYAYDGSSGSRYANPHAVTSISDGTNTTTFSYDSNGNMITEGNKNYVYDYNNRLIQASLAGGSNTTTTFSVQSGDGNVYKNYSTWSGVHDATSGSGQSYTSTTMPVQAGKTNNSTYRIERAFLAFNTSALPDNTSIVDAKLKVYVHGKTNPDNDGDDWVTVVQGSQASPTSLVLNDYDNAGAITNPTEGIDTSERKDITNVSTNAYLTLNLNNTGKGWISKTGNTLLALREGHDVINSSYTGGKGGNQLTLRSSEYSGTAFDPVLEVTYANQTTINYAYDHEGQRVRSSNGSISTDYPTGFYNTDGTVPTKHIVSPTTQTVATVKGVGASASVYSVHTDHLTGSNVVTNNTGLQEELMDYFPFGGIRLDQKQGTFSEQRKFAGHEYDVDTGLSYMNARYYNSSIGRFISQDPVFIGLGSGQIEVLSDPQLLNSYSYARNNPLAYIDPDGHLPRSLVNAVNFLDKYNPVHYLYGESFDDIAEGLFDGDWGRVGRGVKDTTLTTANVIATSLEIGMTAGTIYTMGAGVAATKVATTGRAKEINNLIRTLDKVLDTKSKSSVIVPLRSTTKTSAFDRAAEHAIIKNHYPGLSKQEISNIAKKTFESFDIKVNIKGIKKYYYDSKNNNLFINNPKQPTLFQPKNGLEYLKDTIKKDINR</sequence>
<keyword evidence="2" id="KW-0964">Secreted</keyword>
<dbReference type="Pfam" id="PF13517">
    <property type="entry name" value="FG-GAP_3"/>
    <property type="match status" value="1"/>
</dbReference>
<dbReference type="InterPro" id="IPR013517">
    <property type="entry name" value="FG-GAP"/>
</dbReference>
<feature type="compositionally biased region" description="Basic and acidic residues" evidence="5">
    <location>
        <begin position="53"/>
        <end position="92"/>
    </location>
</feature>
<comment type="caution">
    <text evidence="7">The sequence shown here is derived from an EMBL/GenBank/DDBJ whole genome shotgun (WGS) entry which is preliminary data.</text>
</comment>
<dbReference type="STRING" id="1817821.A2717_02280"/>
<dbReference type="InterPro" id="IPR028994">
    <property type="entry name" value="Integrin_alpha_N"/>
</dbReference>
<organism evidence="7 8">
    <name type="scientific">Candidatus Doudnabacteria bacterium RIFCSPHIGHO2_01_FULL_41_86</name>
    <dbReference type="NCBI Taxonomy" id="1817821"/>
    <lineage>
        <taxon>Bacteria</taxon>
        <taxon>Candidatus Doudnaibacteriota</taxon>
    </lineage>
</organism>
<evidence type="ECO:0000313" key="8">
    <source>
        <dbReference type="Proteomes" id="UP000177610"/>
    </source>
</evidence>